<protein>
    <submittedName>
        <fullName evidence="3">Cytochrome c oxidase subunit 4, mitochondrial</fullName>
    </submittedName>
</protein>
<dbReference type="InterPro" id="IPR002124">
    <property type="entry name" value="Cyt_c_oxidase_su5b"/>
</dbReference>
<keyword evidence="2" id="KW-0862">Zinc</keyword>
<reference evidence="3 4" key="1">
    <citation type="submission" date="2024-01" db="EMBL/GenBank/DDBJ databases">
        <authorList>
            <consortium name="Genoscope - CEA"/>
            <person name="William W."/>
        </authorList>
    </citation>
    <scope>NUCLEOTIDE SEQUENCE [LARGE SCALE GENOMIC DNA]</scope>
    <source>
        <strain evidence="3 4">29B2s-10</strain>
    </source>
</reference>
<dbReference type="PANTHER" id="PTHR10122">
    <property type="entry name" value="CYTOCHROME C OXIDASE SUBUNIT 5B, MITOCHONDRIAL"/>
    <property type="match status" value="1"/>
</dbReference>
<name>A0ABP0EAE4_9ASCO</name>
<evidence type="ECO:0000313" key="4">
    <source>
        <dbReference type="Proteomes" id="UP001497600"/>
    </source>
</evidence>
<dbReference type="CDD" id="cd00924">
    <property type="entry name" value="Cyt_c_Oxidase_Vb"/>
    <property type="match status" value="1"/>
</dbReference>
<sequence>MFSRSVRVARPVSNNLRFFATSRIQLQTKVAATATKLSEVTGPDDSLIGKGAAPGTIPTDLDQATGLERFEYLGKREGIDVFDLENPVSVGAGTMADPYQVPSYIGNRYVGCTGKDGEQHDPYWMQVEDGKPGRCWHCGNVFAIKYLGEPGHSHH</sequence>
<dbReference type="SUPFAM" id="SSF57802">
    <property type="entry name" value="Rubredoxin-like"/>
    <property type="match status" value="1"/>
</dbReference>
<gene>
    <name evidence="3" type="primary">COX4</name>
    <name evidence="3" type="ORF">CAAN4_A07382</name>
</gene>
<evidence type="ECO:0000313" key="3">
    <source>
        <dbReference type="EMBL" id="CAK7893459.1"/>
    </source>
</evidence>
<accession>A0ABP0EAE4</accession>
<dbReference type="InterPro" id="IPR036972">
    <property type="entry name" value="Cyt_c_oxidase_su5b_sf"/>
</dbReference>
<dbReference type="EMBL" id="OZ004253">
    <property type="protein sequence ID" value="CAK7893459.1"/>
    <property type="molecule type" value="Genomic_DNA"/>
</dbReference>
<evidence type="ECO:0000256" key="1">
    <source>
        <dbReference type="ARBA" id="ARBA00022723"/>
    </source>
</evidence>
<proteinExistence type="predicted"/>
<keyword evidence="1" id="KW-0479">Metal-binding</keyword>
<organism evidence="3 4">
    <name type="scientific">[Candida] anglica</name>
    <dbReference type="NCBI Taxonomy" id="148631"/>
    <lineage>
        <taxon>Eukaryota</taxon>
        <taxon>Fungi</taxon>
        <taxon>Dikarya</taxon>
        <taxon>Ascomycota</taxon>
        <taxon>Saccharomycotina</taxon>
        <taxon>Pichiomycetes</taxon>
        <taxon>Debaryomycetaceae</taxon>
        <taxon>Kurtzmaniella</taxon>
    </lineage>
</organism>
<dbReference type="Gene3D" id="2.60.11.10">
    <property type="entry name" value="Cytochrome c oxidase, subunit Vb"/>
    <property type="match status" value="1"/>
</dbReference>
<dbReference type="PANTHER" id="PTHR10122:SF0">
    <property type="entry name" value="CYTOCHROME C OXIDASE SUBUNIT 5B, ISOFORM A-RELATED"/>
    <property type="match status" value="1"/>
</dbReference>
<dbReference type="Pfam" id="PF01215">
    <property type="entry name" value="COX5B"/>
    <property type="match status" value="1"/>
</dbReference>
<evidence type="ECO:0000256" key="2">
    <source>
        <dbReference type="ARBA" id="ARBA00022833"/>
    </source>
</evidence>
<dbReference type="PROSITE" id="PS51359">
    <property type="entry name" value="COX5B_2"/>
    <property type="match status" value="1"/>
</dbReference>
<dbReference type="Proteomes" id="UP001497600">
    <property type="component" value="Chromosome A"/>
</dbReference>
<keyword evidence="4" id="KW-1185">Reference proteome</keyword>